<accession>A0A0M0LDL3</accession>
<dbReference type="InterPro" id="IPR002646">
    <property type="entry name" value="PolA_pol_head_dom"/>
</dbReference>
<evidence type="ECO:0000256" key="1">
    <source>
        <dbReference type="ARBA" id="ARBA00001946"/>
    </source>
</evidence>
<dbReference type="GO" id="GO:0000049">
    <property type="term" value="F:tRNA binding"/>
    <property type="evidence" value="ECO:0007669"/>
    <property type="project" value="TreeGrafter"/>
</dbReference>
<dbReference type="OrthoDB" id="9805698at2"/>
<keyword evidence="14" id="KW-1185">Reference proteome</keyword>
<evidence type="ECO:0000256" key="9">
    <source>
        <dbReference type="RuleBase" id="RU003953"/>
    </source>
</evidence>
<proteinExistence type="inferred from homology"/>
<dbReference type="InterPro" id="IPR032810">
    <property type="entry name" value="CCA-adding_enz_C"/>
</dbReference>
<dbReference type="PANTHER" id="PTHR46173:SF1">
    <property type="entry name" value="CCA TRNA NUCLEOTIDYLTRANSFERASE 1, MITOCHONDRIAL"/>
    <property type="match status" value="1"/>
</dbReference>
<gene>
    <name evidence="13" type="ORF">AMD00_11595</name>
</gene>
<protein>
    <submittedName>
        <fullName evidence="13">Uncharacterized protein</fullName>
    </submittedName>
</protein>
<keyword evidence="3" id="KW-0819">tRNA processing</keyword>
<dbReference type="GO" id="GO:0016779">
    <property type="term" value="F:nucleotidyltransferase activity"/>
    <property type="evidence" value="ECO:0007669"/>
    <property type="project" value="UniProtKB-KW"/>
</dbReference>
<dbReference type="CDD" id="cd05398">
    <property type="entry name" value="NT_ClassII-CCAase"/>
    <property type="match status" value="1"/>
</dbReference>
<dbReference type="SUPFAM" id="SSF81301">
    <property type="entry name" value="Nucleotidyltransferase"/>
    <property type="match status" value="1"/>
</dbReference>
<dbReference type="InterPro" id="IPR050264">
    <property type="entry name" value="Bact_CCA-adding_enz_type3_sf"/>
</dbReference>
<name>A0A0M0LDL3_9BACL</name>
<evidence type="ECO:0000256" key="5">
    <source>
        <dbReference type="ARBA" id="ARBA00022723"/>
    </source>
</evidence>
<keyword evidence="2 9" id="KW-0808">Transferase</keyword>
<evidence type="ECO:0000259" key="12">
    <source>
        <dbReference type="Pfam" id="PF13735"/>
    </source>
</evidence>
<dbReference type="SUPFAM" id="SSF81891">
    <property type="entry name" value="Poly A polymerase C-terminal region-like"/>
    <property type="match status" value="1"/>
</dbReference>
<evidence type="ECO:0000256" key="7">
    <source>
        <dbReference type="ARBA" id="ARBA00022842"/>
    </source>
</evidence>
<dbReference type="EMBL" id="LILB01000005">
    <property type="protein sequence ID" value="KOO49036.1"/>
    <property type="molecule type" value="Genomic_DNA"/>
</dbReference>
<keyword evidence="4" id="KW-0548">Nucleotidyltransferase</keyword>
<evidence type="ECO:0000259" key="10">
    <source>
        <dbReference type="Pfam" id="PF01743"/>
    </source>
</evidence>
<dbReference type="STRING" id="263475.AMD00_11595"/>
<dbReference type="GO" id="GO:0000166">
    <property type="term" value="F:nucleotide binding"/>
    <property type="evidence" value="ECO:0007669"/>
    <property type="project" value="UniProtKB-KW"/>
</dbReference>
<keyword evidence="7" id="KW-0460">Magnesium</keyword>
<keyword evidence="8 9" id="KW-0694">RNA-binding</keyword>
<dbReference type="Proteomes" id="UP000036867">
    <property type="component" value="Unassembled WGS sequence"/>
</dbReference>
<evidence type="ECO:0000256" key="6">
    <source>
        <dbReference type="ARBA" id="ARBA00022741"/>
    </source>
</evidence>
<organism evidence="13 14">
    <name type="scientific">Viridibacillus arvi</name>
    <dbReference type="NCBI Taxonomy" id="263475"/>
    <lineage>
        <taxon>Bacteria</taxon>
        <taxon>Bacillati</taxon>
        <taxon>Bacillota</taxon>
        <taxon>Bacilli</taxon>
        <taxon>Bacillales</taxon>
        <taxon>Caryophanaceae</taxon>
        <taxon>Viridibacillus</taxon>
    </lineage>
</organism>
<sequence length="396" mass="45443">MKLDENWQAAFDIIQSLEKFGYEAVIVGGAVRDYLRGQLANDVDIATSALPEEVKTVFSRTADVGIAHGTVLVIHPLSPVEVTTYRTEGEYADHRRPNDVQFVRSLEEDLKRRDFTINAMAMRGSKEIVDLFGGQSDLSSQIIRAVGNAGSRFSEDALRMLRAIRFSAQLGFAIEEETFKAIRNQAVDIGFIAKERIKVEFDKVWTSSNVQKAIRYVNDTRLVDHLPGDFSKHVEYWCTFESFGNPVNGWAFFILLQQDENAIQLLNTFNCSNKEKTYVKQVLQAYKIRTTTGWSARDYFEFDISILEIANDFAIKFYQSSDNLKRFEIVQKKNALAIQSRSEIVVNGRDLIEWSGKKSGPWLKIALDKMVDEILLNKLLNDRQQIKDWFLKEYMR</sequence>
<dbReference type="GO" id="GO:0008033">
    <property type="term" value="P:tRNA processing"/>
    <property type="evidence" value="ECO:0007669"/>
    <property type="project" value="UniProtKB-KW"/>
</dbReference>
<comment type="cofactor">
    <cofactor evidence="1">
        <name>Mg(2+)</name>
        <dbReference type="ChEBI" id="CHEBI:18420"/>
    </cofactor>
</comment>
<dbReference type="Pfam" id="PF12627">
    <property type="entry name" value="PolyA_pol_RNAbd"/>
    <property type="match status" value="1"/>
</dbReference>
<evidence type="ECO:0000313" key="14">
    <source>
        <dbReference type="Proteomes" id="UP000036867"/>
    </source>
</evidence>
<evidence type="ECO:0000256" key="4">
    <source>
        <dbReference type="ARBA" id="ARBA00022695"/>
    </source>
</evidence>
<comment type="similarity">
    <text evidence="9">Belongs to the tRNA nucleotidyltransferase/poly(A) polymerase family.</text>
</comment>
<reference evidence="14" key="1">
    <citation type="submission" date="2015-08" db="EMBL/GenBank/DDBJ databases">
        <title>Fjat-10028 dsm 16317.</title>
        <authorList>
            <person name="Liu B."/>
            <person name="Wang J."/>
            <person name="Zhu Y."/>
            <person name="Liu G."/>
            <person name="Chen Q."/>
            <person name="Chen Z."/>
            <person name="Lan J."/>
            <person name="Che J."/>
            <person name="Ge C."/>
            <person name="Shi H."/>
            <person name="Pan Z."/>
            <person name="Liu X."/>
        </authorList>
    </citation>
    <scope>NUCLEOTIDE SEQUENCE [LARGE SCALE GENOMIC DNA]</scope>
    <source>
        <strain evidence="14">DSM 16317</strain>
    </source>
</reference>
<dbReference type="Gene3D" id="3.30.460.10">
    <property type="entry name" value="Beta Polymerase, domain 2"/>
    <property type="match status" value="1"/>
</dbReference>
<feature type="domain" description="tRNA nucleotidyltransferase/poly(A) polymerase RNA and SrmB- binding" evidence="11">
    <location>
        <begin position="171"/>
        <end position="227"/>
    </location>
</feature>
<keyword evidence="5" id="KW-0479">Metal-binding</keyword>
<comment type="caution">
    <text evidence="13">The sequence shown here is derived from an EMBL/GenBank/DDBJ whole genome shotgun (WGS) entry which is preliminary data.</text>
</comment>
<dbReference type="Pfam" id="PF13735">
    <property type="entry name" value="tRNA_NucTran2_2"/>
    <property type="match status" value="1"/>
</dbReference>
<feature type="domain" description="CCA-adding enzyme C-terminal" evidence="12">
    <location>
        <begin position="248"/>
        <end position="389"/>
    </location>
</feature>
<evidence type="ECO:0000259" key="11">
    <source>
        <dbReference type="Pfam" id="PF12627"/>
    </source>
</evidence>
<dbReference type="Gene3D" id="1.20.58.560">
    <property type="match status" value="1"/>
</dbReference>
<dbReference type="RefSeq" id="WP_053417230.1">
    <property type="nucleotide sequence ID" value="NZ_LILB01000005.1"/>
</dbReference>
<evidence type="ECO:0000313" key="13">
    <source>
        <dbReference type="EMBL" id="KOO49036.1"/>
    </source>
</evidence>
<dbReference type="PATRIC" id="fig|263475.3.peg.3560"/>
<dbReference type="InterPro" id="IPR043519">
    <property type="entry name" value="NT_sf"/>
</dbReference>
<keyword evidence="6" id="KW-0547">Nucleotide-binding</keyword>
<dbReference type="InterPro" id="IPR032828">
    <property type="entry name" value="PolyA_RNA-bd"/>
</dbReference>
<dbReference type="AlphaFoldDB" id="A0A0M0LDL3"/>
<evidence type="ECO:0000256" key="8">
    <source>
        <dbReference type="ARBA" id="ARBA00022884"/>
    </source>
</evidence>
<evidence type="ECO:0000256" key="3">
    <source>
        <dbReference type="ARBA" id="ARBA00022694"/>
    </source>
</evidence>
<dbReference type="PANTHER" id="PTHR46173">
    <property type="entry name" value="CCA TRNA NUCLEOTIDYLTRANSFERASE 1, MITOCHONDRIAL"/>
    <property type="match status" value="1"/>
</dbReference>
<dbReference type="Pfam" id="PF01743">
    <property type="entry name" value="PolyA_pol"/>
    <property type="match status" value="1"/>
</dbReference>
<dbReference type="Gene3D" id="1.10.246.80">
    <property type="match status" value="1"/>
</dbReference>
<dbReference type="NCBIfam" id="NF009814">
    <property type="entry name" value="PRK13299.1"/>
    <property type="match status" value="1"/>
</dbReference>
<evidence type="ECO:0000256" key="2">
    <source>
        <dbReference type="ARBA" id="ARBA00022679"/>
    </source>
</evidence>
<dbReference type="GO" id="GO:0046872">
    <property type="term" value="F:metal ion binding"/>
    <property type="evidence" value="ECO:0007669"/>
    <property type="project" value="UniProtKB-KW"/>
</dbReference>
<dbReference type="GeneID" id="301136739"/>
<feature type="domain" description="Poly A polymerase head" evidence="10">
    <location>
        <begin position="25"/>
        <end position="144"/>
    </location>
</feature>
<dbReference type="Gene3D" id="1.10.3090.10">
    <property type="entry name" value="cca-adding enzyme, domain 2"/>
    <property type="match status" value="1"/>
</dbReference>